<organism evidence="13 14">
    <name type="scientific">Candidatus Egerieisoma faecipullorum</name>
    <dbReference type="NCBI Taxonomy" id="2840963"/>
    <lineage>
        <taxon>Bacteria</taxon>
        <taxon>Bacillati</taxon>
        <taxon>Bacillota</taxon>
        <taxon>Clostridia</taxon>
        <taxon>Eubacteriales</taxon>
        <taxon>Clostridiaceae</taxon>
        <taxon>Clostridiaceae incertae sedis</taxon>
        <taxon>Candidatus Egerieisoma</taxon>
    </lineage>
</organism>
<dbReference type="InterPro" id="IPR050515">
    <property type="entry name" value="Beta-lactam/transpept"/>
</dbReference>
<dbReference type="Pfam" id="PF00905">
    <property type="entry name" value="Transpeptidase"/>
    <property type="match status" value="1"/>
</dbReference>
<dbReference type="InterPro" id="IPR036138">
    <property type="entry name" value="PBP_dimer_sf"/>
</dbReference>
<reference evidence="13" key="2">
    <citation type="journal article" date="2021" name="PeerJ">
        <title>Extensive microbial diversity within the chicken gut microbiome revealed by metagenomics and culture.</title>
        <authorList>
            <person name="Gilroy R."/>
            <person name="Ravi A."/>
            <person name="Getino M."/>
            <person name="Pursley I."/>
            <person name="Horton D.L."/>
            <person name="Alikhan N.F."/>
            <person name="Baker D."/>
            <person name="Gharbi K."/>
            <person name="Hall N."/>
            <person name="Watson M."/>
            <person name="Adriaenssens E.M."/>
            <person name="Foster-Nyarko E."/>
            <person name="Jarju S."/>
            <person name="Secka A."/>
            <person name="Antonio M."/>
            <person name="Oren A."/>
            <person name="Chaudhuri R.R."/>
            <person name="La Ragione R."/>
            <person name="Hildebrand F."/>
            <person name="Pallen M.J."/>
        </authorList>
    </citation>
    <scope>NUCLEOTIDE SEQUENCE</scope>
    <source>
        <strain evidence="13">CHK195-4489</strain>
    </source>
</reference>
<keyword evidence="7" id="KW-0573">Peptidoglycan synthesis</keyword>
<evidence type="ECO:0000256" key="2">
    <source>
        <dbReference type="ARBA" id="ARBA00004236"/>
    </source>
</evidence>
<proteinExistence type="inferred from homology"/>
<name>A0A9D1LBF5_9CLOT</name>
<evidence type="ECO:0000256" key="8">
    <source>
        <dbReference type="ARBA" id="ARBA00022989"/>
    </source>
</evidence>
<dbReference type="GO" id="GO:0008360">
    <property type="term" value="P:regulation of cell shape"/>
    <property type="evidence" value="ECO:0007669"/>
    <property type="project" value="UniProtKB-KW"/>
</dbReference>
<dbReference type="GO" id="GO:0009252">
    <property type="term" value="P:peptidoglycan biosynthetic process"/>
    <property type="evidence" value="ECO:0007669"/>
    <property type="project" value="UniProtKB-KW"/>
</dbReference>
<comment type="subcellular location">
    <subcellularLocation>
        <location evidence="2">Cell membrane</location>
    </subcellularLocation>
    <subcellularLocation>
        <location evidence="1">Membrane</location>
        <topology evidence="1">Single-pass membrane protein</topology>
    </subcellularLocation>
</comment>
<dbReference type="InterPro" id="IPR001460">
    <property type="entry name" value="PCN-bd_Tpept"/>
</dbReference>
<comment type="similarity">
    <text evidence="3">Belongs to the transpeptidase family.</text>
</comment>
<feature type="domain" description="Penicillin-binding protein transpeptidase" evidence="11">
    <location>
        <begin position="338"/>
        <end position="671"/>
    </location>
</feature>
<evidence type="ECO:0000256" key="7">
    <source>
        <dbReference type="ARBA" id="ARBA00022984"/>
    </source>
</evidence>
<dbReference type="AlphaFoldDB" id="A0A9D1LBF5"/>
<gene>
    <name evidence="13" type="ORF">IAD50_07760</name>
</gene>
<evidence type="ECO:0000256" key="4">
    <source>
        <dbReference type="ARBA" id="ARBA00022475"/>
    </source>
</evidence>
<dbReference type="PANTHER" id="PTHR30627:SF2">
    <property type="entry name" value="PEPTIDOGLYCAN D,D-TRANSPEPTIDASE MRDA"/>
    <property type="match status" value="1"/>
</dbReference>
<dbReference type="PANTHER" id="PTHR30627">
    <property type="entry name" value="PEPTIDOGLYCAN D,D-TRANSPEPTIDASE"/>
    <property type="match status" value="1"/>
</dbReference>
<dbReference type="Proteomes" id="UP000824089">
    <property type="component" value="Unassembled WGS sequence"/>
</dbReference>
<dbReference type="Gene3D" id="3.40.710.10">
    <property type="entry name" value="DD-peptidase/beta-lactamase superfamily"/>
    <property type="match status" value="1"/>
</dbReference>
<dbReference type="InterPro" id="IPR012338">
    <property type="entry name" value="Beta-lactam/transpept-like"/>
</dbReference>
<dbReference type="GO" id="GO:0008658">
    <property type="term" value="F:penicillin binding"/>
    <property type="evidence" value="ECO:0007669"/>
    <property type="project" value="InterPro"/>
</dbReference>
<protein>
    <submittedName>
        <fullName evidence="13">Penicillin-binding protein 2</fullName>
    </submittedName>
</protein>
<feature type="domain" description="Penicillin-binding protein dimerisation" evidence="12">
    <location>
        <begin position="41"/>
        <end position="286"/>
    </location>
</feature>
<evidence type="ECO:0000256" key="3">
    <source>
        <dbReference type="ARBA" id="ARBA00007171"/>
    </source>
</evidence>
<evidence type="ECO:0000256" key="5">
    <source>
        <dbReference type="ARBA" id="ARBA00022692"/>
    </source>
</evidence>
<evidence type="ECO:0000256" key="6">
    <source>
        <dbReference type="ARBA" id="ARBA00022960"/>
    </source>
</evidence>
<sequence>MLLFIVMTVMVGRLYKLQIIDGSDYRNKAMNTIDSTTKLSVDAPRGNIYDRNGILLATTRKSYKVQMVNIDNPQEERNAMYLELVNLFMENGDTYTNTFGRYLSYPIDWGPALSGEDAGADRKSWINTIAIRKSDRDRLNTPQEVFDYLRNERFEIDESYTDEEAYKIMIIRYETFSFGLSYITPSVIAEDCCEETVEVIEARYLDFPGVTTEETYFREYVNAEEASHILGYVRAISEEEYAAMKDQGYSNDDIIGKIGIEQVAEGYLRGVDGIREVYIDADGVVREYSYTEPIPGNDVYLTIDYSFQQKCVEILKEEIENIKAAKDDIKNFGDAEAGSIVVLNAKTGETLAMANYPNYDNSIFLEPSSNQEAQQAIVDLFNDATSPSLNRATQGLYPVGSTFKPITALAALSEHVTDDSREIRCNGFLVINNHTHSCMGYHGNISLQSAIAKSCNVYFQQIAVETGIEDIDAWAKKFGLGEKTGIEINEYAGYRSNPDTMKIKETDIYHQWTDSDTAQTAIGQLYTLFTPIQLARYAAALGNGGVLNVPYLIGSVQTADGTSVLDNAGKNADAEKIDVAASALASVKSGMVQMVLESDAAREAFAAFPEGFVAAKTGTPETGMEAFGQSSHSVLICYAPADDPEIAVSIVIEHGARGANALPIAGRIFEEYFYGQTLSEDSLPRNKGFDWQNLVAASIPQTEPAE</sequence>
<evidence type="ECO:0000259" key="11">
    <source>
        <dbReference type="Pfam" id="PF00905"/>
    </source>
</evidence>
<dbReference type="EMBL" id="DVMM01000167">
    <property type="protein sequence ID" value="HIU30173.1"/>
    <property type="molecule type" value="Genomic_DNA"/>
</dbReference>
<reference evidence="13" key="1">
    <citation type="submission" date="2020-10" db="EMBL/GenBank/DDBJ databases">
        <authorList>
            <person name="Gilroy R."/>
        </authorList>
    </citation>
    <scope>NUCLEOTIDE SEQUENCE</scope>
    <source>
        <strain evidence="13">CHK195-4489</strain>
    </source>
</reference>
<comment type="caution">
    <text evidence="13">The sequence shown here is derived from an EMBL/GenBank/DDBJ whole genome shotgun (WGS) entry which is preliminary data.</text>
</comment>
<dbReference type="Gene3D" id="1.10.10.1230">
    <property type="entry name" value="Penicillin-binding protein, N-terminal non-catalytic domain, head sub-domain"/>
    <property type="match status" value="1"/>
</dbReference>
<evidence type="ECO:0000313" key="13">
    <source>
        <dbReference type="EMBL" id="HIU30173.1"/>
    </source>
</evidence>
<evidence type="ECO:0000256" key="10">
    <source>
        <dbReference type="ARBA" id="ARBA00023316"/>
    </source>
</evidence>
<dbReference type="Gene3D" id="3.90.1310.10">
    <property type="entry name" value="Penicillin-binding protein 2a (Domain 2)"/>
    <property type="match status" value="1"/>
</dbReference>
<evidence type="ECO:0000256" key="1">
    <source>
        <dbReference type="ARBA" id="ARBA00004167"/>
    </source>
</evidence>
<dbReference type="InterPro" id="IPR005311">
    <property type="entry name" value="PBP_dimer"/>
</dbReference>
<keyword evidence="4" id="KW-1003">Cell membrane</keyword>
<dbReference type="GO" id="GO:0071555">
    <property type="term" value="P:cell wall organization"/>
    <property type="evidence" value="ECO:0007669"/>
    <property type="project" value="UniProtKB-KW"/>
</dbReference>
<dbReference type="SUPFAM" id="SSF56519">
    <property type="entry name" value="Penicillin binding protein dimerisation domain"/>
    <property type="match status" value="1"/>
</dbReference>
<dbReference type="SUPFAM" id="SSF56601">
    <property type="entry name" value="beta-lactamase/transpeptidase-like"/>
    <property type="match status" value="1"/>
</dbReference>
<keyword evidence="5" id="KW-0812">Transmembrane</keyword>
<keyword evidence="9" id="KW-0472">Membrane</keyword>
<evidence type="ECO:0000259" key="12">
    <source>
        <dbReference type="Pfam" id="PF03717"/>
    </source>
</evidence>
<keyword evidence="8" id="KW-1133">Transmembrane helix</keyword>
<dbReference type="Pfam" id="PF03717">
    <property type="entry name" value="PBP_dimer"/>
    <property type="match status" value="1"/>
</dbReference>
<dbReference type="GO" id="GO:0005886">
    <property type="term" value="C:plasma membrane"/>
    <property type="evidence" value="ECO:0007669"/>
    <property type="project" value="UniProtKB-SubCell"/>
</dbReference>
<accession>A0A9D1LBF5</accession>
<keyword evidence="10" id="KW-0961">Cell wall biogenesis/degradation</keyword>
<evidence type="ECO:0000313" key="14">
    <source>
        <dbReference type="Proteomes" id="UP000824089"/>
    </source>
</evidence>
<evidence type="ECO:0000256" key="9">
    <source>
        <dbReference type="ARBA" id="ARBA00023136"/>
    </source>
</evidence>
<dbReference type="GO" id="GO:0071972">
    <property type="term" value="F:peptidoglycan L,D-transpeptidase activity"/>
    <property type="evidence" value="ECO:0007669"/>
    <property type="project" value="TreeGrafter"/>
</dbReference>
<keyword evidence="6" id="KW-0133">Cell shape</keyword>